<protein>
    <submittedName>
        <fullName evidence="1">Uncharacterized protein</fullName>
    </submittedName>
</protein>
<comment type="caution">
    <text evidence="1">The sequence shown here is derived from an EMBL/GenBank/DDBJ whole genome shotgun (WGS) entry which is preliminary data.</text>
</comment>
<dbReference type="Proteomes" id="UP000266327">
    <property type="component" value="Unassembled WGS sequence"/>
</dbReference>
<sequence>MHSTFQASDSGQAVIQNATAIGTEKLVVTLHPENDSSVDIQIREDAGGQDVVSSSITINQAGLQKLVQWLREQGAVD</sequence>
<keyword evidence="2" id="KW-1185">Reference proteome</keyword>
<reference evidence="2" key="1">
    <citation type="submission" date="2018-09" db="EMBL/GenBank/DDBJ databases">
        <authorList>
            <person name="Zhu H."/>
        </authorList>
    </citation>
    <scope>NUCLEOTIDE SEQUENCE [LARGE SCALE GENOMIC DNA]</scope>
    <source>
        <strain evidence="2">K1S02-23</strain>
    </source>
</reference>
<evidence type="ECO:0000313" key="2">
    <source>
        <dbReference type="Proteomes" id="UP000266327"/>
    </source>
</evidence>
<dbReference type="AlphaFoldDB" id="A0A3A3GJH5"/>
<organism evidence="1 2">
    <name type="scientific">Noviherbaspirillum sedimenti</name>
    <dbReference type="NCBI Taxonomy" id="2320865"/>
    <lineage>
        <taxon>Bacteria</taxon>
        <taxon>Pseudomonadati</taxon>
        <taxon>Pseudomonadota</taxon>
        <taxon>Betaproteobacteria</taxon>
        <taxon>Burkholderiales</taxon>
        <taxon>Oxalobacteraceae</taxon>
        <taxon>Noviherbaspirillum</taxon>
    </lineage>
</organism>
<accession>A0A3A3GJH5</accession>
<dbReference type="OrthoDB" id="8778206at2"/>
<evidence type="ECO:0000313" key="1">
    <source>
        <dbReference type="EMBL" id="RJG02456.1"/>
    </source>
</evidence>
<name>A0A3A3GJH5_9BURK</name>
<dbReference type="EMBL" id="QYUQ01000002">
    <property type="protein sequence ID" value="RJG02456.1"/>
    <property type="molecule type" value="Genomic_DNA"/>
</dbReference>
<proteinExistence type="predicted"/>
<dbReference type="RefSeq" id="WP_119785957.1">
    <property type="nucleotide sequence ID" value="NZ_QYUQ01000002.1"/>
</dbReference>
<gene>
    <name evidence="1" type="ORF">D3878_13435</name>
</gene>